<dbReference type="InterPro" id="IPR056404">
    <property type="entry name" value="HTH_RNase_II"/>
</dbReference>
<comment type="caution">
    <text evidence="2">The sequence shown here is derived from an EMBL/GenBank/DDBJ whole genome shotgun (WGS) entry which is preliminary data.</text>
</comment>
<dbReference type="GO" id="GO:0006402">
    <property type="term" value="P:mRNA catabolic process"/>
    <property type="evidence" value="ECO:0007669"/>
    <property type="project" value="TreeGrafter"/>
</dbReference>
<dbReference type="EMBL" id="JTHE02000002">
    <property type="protein sequence ID" value="NEV65898.1"/>
    <property type="molecule type" value="Genomic_DNA"/>
</dbReference>
<dbReference type="InterPro" id="IPR057324">
    <property type="entry name" value="WH_RNase_II"/>
</dbReference>
<dbReference type="Pfam" id="PF25255">
    <property type="entry name" value="WHD_RNase_II"/>
    <property type="match status" value="1"/>
</dbReference>
<sequence>MEKGTLVEFQVKGSSRLGVLDRPEGKKNWVVLDDQGQSHTVHPRSLTFQLTGQVFEPDSVSDIVAEAADYIDPSNLEVAWELLSETNESTDPVALAQLLFSDQGAAFCYAAHQMLSADKIYFKQKGDRYEPRPASQVQELLHQIEKEAQRKAEWEGFLSRVRQRLAGESVEWHKSDRPRIEVIEKLALWGEESNQKAPAQEILSALERGFSPESAFNLLVDLGVWQPHENLELRKRQIPVDFSEALLTMAQHRLSNPPPDADANRLDLTGLKTYTIDDESTREIDDALSVETLADGQQRLWVHIADPTRWLIPGDDLDLEARRRCTTVYLPTGMVPMFPLELATGPMSLIQGEVHCALSFGVVLTEAGAIADYQIAASLVKPTYRLTYEDVDEMLDLGIQAEPELLAIAHWAKVREQWRAQQGAINIHMPETSIRVSQVEEQESIEIKVLDDSPARELVAEMMILAGEVAARYGHDHALAMPFRSQPQPELPPDEELMQLPSALVRYSAIRRCMPRSEMGITPARHATLGLEGYSQVTSPIRRYTDLLAHFQIKAHLRGEPLPFSSEEITELTQGVSSGAYEAVLVERQTKRYWALEYLRRQGFDYVWSVMLLRWLREGDRLGLVMFEDLGLELPMRFERNVELGERLQVQITQANPRQDIIRMAEVSAPSQAEAHAEVTEAASS</sequence>
<dbReference type="GO" id="GO:0000932">
    <property type="term" value="C:P-body"/>
    <property type="evidence" value="ECO:0007669"/>
    <property type="project" value="TreeGrafter"/>
</dbReference>
<reference evidence="2" key="1">
    <citation type="submission" date="2014-11" db="EMBL/GenBank/DDBJ databases">
        <authorList>
            <person name="Malar M.C."/>
            <person name="Sen D."/>
            <person name="Tripathy S."/>
        </authorList>
    </citation>
    <scope>NUCLEOTIDE SEQUENCE</scope>
    <source>
        <strain evidence="2">BDU141951</strain>
    </source>
</reference>
<reference evidence="2" key="2">
    <citation type="journal article" date="2015" name="Genome Announc.">
        <title>Draft Genome Sequence of Filamentous Marine Cyanobacterium Lyngbya confervoides Strain BDU141951.</title>
        <authorList>
            <person name="Chandrababunaidu M.M."/>
            <person name="Sen D."/>
            <person name="Tripathy S."/>
        </authorList>
    </citation>
    <scope>NUCLEOTIDE SEQUENCE</scope>
    <source>
        <strain evidence="2">BDU141951</strain>
    </source>
</reference>
<evidence type="ECO:0000259" key="1">
    <source>
        <dbReference type="SMART" id="SM00955"/>
    </source>
</evidence>
<accession>A0A0C1VE64</accession>
<dbReference type="PANTHER" id="PTHR23355">
    <property type="entry name" value="RIBONUCLEASE"/>
    <property type="match status" value="1"/>
</dbReference>
<dbReference type="InterPro" id="IPR001900">
    <property type="entry name" value="RNase_II/R"/>
</dbReference>
<dbReference type="InterPro" id="IPR012340">
    <property type="entry name" value="NA-bd_OB-fold"/>
</dbReference>
<feature type="domain" description="RNB" evidence="1">
    <location>
        <begin position="265"/>
        <end position="559"/>
    </location>
</feature>
<proteinExistence type="predicted"/>
<dbReference type="SUPFAM" id="SSF50249">
    <property type="entry name" value="Nucleic acid-binding proteins"/>
    <property type="match status" value="1"/>
</dbReference>
<evidence type="ECO:0000313" key="2">
    <source>
        <dbReference type="EMBL" id="NEV65898.1"/>
    </source>
</evidence>
<dbReference type="GO" id="GO:0003723">
    <property type="term" value="F:RNA binding"/>
    <property type="evidence" value="ECO:0007669"/>
    <property type="project" value="InterPro"/>
</dbReference>
<dbReference type="Pfam" id="PF23163">
    <property type="entry name" value="CSD_RNase_II"/>
    <property type="match status" value="1"/>
</dbReference>
<protein>
    <submittedName>
        <fullName evidence="2">VacB/RNase II family 3'-5' exoribonuclease</fullName>
    </submittedName>
</protein>
<dbReference type="GO" id="GO:0000175">
    <property type="term" value="F:3'-5'-RNA exonuclease activity"/>
    <property type="evidence" value="ECO:0007669"/>
    <property type="project" value="TreeGrafter"/>
</dbReference>
<dbReference type="Pfam" id="PF23161">
    <property type="entry name" value="HTH_RNase_II"/>
    <property type="match status" value="1"/>
</dbReference>
<organism evidence="2">
    <name type="scientific">Lyngbya confervoides BDU141951</name>
    <dbReference type="NCBI Taxonomy" id="1574623"/>
    <lineage>
        <taxon>Bacteria</taxon>
        <taxon>Bacillati</taxon>
        <taxon>Cyanobacteriota</taxon>
        <taxon>Cyanophyceae</taxon>
        <taxon>Oscillatoriophycideae</taxon>
        <taxon>Oscillatoriales</taxon>
        <taxon>Microcoleaceae</taxon>
        <taxon>Lyngbya</taxon>
    </lineage>
</organism>
<reference evidence="2" key="3">
    <citation type="submission" date="2020-02" db="EMBL/GenBank/DDBJ databases">
        <authorList>
            <person name="Sarangi A.N."/>
            <person name="Ghosh S."/>
            <person name="Mukherjee M."/>
            <person name="Tripathy S."/>
        </authorList>
    </citation>
    <scope>NUCLEOTIDE SEQUENCE</scope>
    <source>
        <strain evidence="2">BDU141951</strain>
    </source>
</reference>
<dbReference type="Pfam" id="PF00773">
    <property type="entry name" value="RNB"/>
    <property type="match status" value="1"/>
</dbReference>
<dbReference type="AlphaFoldDB" id="A0A0C1VE64"/>
<dbReference type="InterPro" id="IPR056403">
    <property type="entry name" value="RNase_II_barrel"/>
</dbReference>
<gene>
    <name evidence="2" type="ORF">QQ91_002080</name>
</gene>
<dbReference type="PANTHER" id="PTHR23355:SF42">
    <property type="entry name" value="RIBONUCLEASE II, CHLOROPLASTIC_MITOCHONDRIAL"/>
    <property type="match status" value="1"/>
</dbReference>
<name>A0A0C1VE64_9CYAN</name>
<dbReference type="InterPro" id="IPR050180">
    <property type="entry name" value="RNR_Ribonuclease"/>
</dbReference>
<dbReference type="SMART" id="SM00955">
    <property type="entry name" value="RNB"/>
    <property type="match status" value="1"/>
</dbReference>